<dbReference type="Proteomes" id="UP001603857">
    <property type="component" value="Unassembled WGS sequence"/>
</dbReference>
<feature type="chain" id="PRO_5044879828" evidence="1">
    <location>
        <begin position="31"/>
        <end position="107"/>
    </location>
</feature>
<gene>
    <name evidence="2" type="ORF">Fmac_021998</name>
</gene>
<dbReference type="EMBL" id="JBGMDY010000007">
    <property type="protein sequence ID" value="KAL2328571.1"/>
    <property type="molecule type" value="Genomic_DNA"/>
</dbReference>
<comment type="caution">
    <text evidence="2">The sequence shown here is derived from an EMBL/GenBank/DDBJ whole genome shotgun (WGS) entry which is preliminary data.</text>
</comment>
<dbReference type="PANTHER" id="PTHR36619">
    <property type="entry name" value="OS04G0208900 PROTEIN"/>
    <property type="match status" value="1"/>
</dbReference>
<evidence type="ECO:0000313" key="2">
    <source>
        <dbReference type="EMBL" id="KAL2328571.1"/>
    </source>
</evidence>
<reference evidence="2 3" key="1">
    <citation type="submission" date="2024-08" db="EMBL/GenBank/DDBJ databases">
        <title>Insights into the chromosomal genome structure of Flemingia macrophylla.</title>
        <authorList>
            <person name="Ding Y."/>
            <person name="Zhao Y."/>
            <person name="Bi W."/>
            <person name="Wu M."/>
            <person name="Zhao G."/>
            <person name="Gong Y."/>
            <person name="Li W."/>
            <person name="Zhang P."/>
        </authorList>
    </citation>
    <scope>NUCLEOTIDE SEQUENCE [LARGE SCALE GENOMIC DNA]</scope>
    <source>
        <strain evidence="2">DYQJB</strain>
        <tissue evidence="2">Leaf</tissue>
    </source>
</reference>
<protein>
    <submittedName>
        <fullName evidence="2">Uncharacterized protein</fullName>
    </submittedName>
</protein>
<feature type="signal peptide" evidence="1">
    <location>
        <begin position="1"/>
        <end position="30"/>
    </location>
</feature>
<dbReference type="PANTHER" id="PTHR36619:SF4">
    <property type="entry name" value="NEPROSIN ACTIVATION PEPTIDE DOMAIN-CONTAINING PROTEIN"/>
    <property type="match status" value="1"/>
</dbReference>
<name>A0ABD1LYH1_9FABA</name>
<sequence>MSSSTTSHISILVLALYLIVSLHSLDMTVAARIIPQSAPSTVTRPLFLSEAETYLKPHLGHKQNVFQGRQVKNCLPKGYRHNSAPSRFVNYDTLGSSGCSGMRSEKP</sequence>
<keyword evidence="3" id="KW-1185">Reference proteome</keyword>
<evidence type="ECO:0000313" key="3">
    <source>
        <dbReference type="Proteomes" id="UP001603857"/>
    </source>
</evidence>
<accession>A0ABD1LYH1</accession>
<evidence type="ECO:0000256" key="1">
    <source>
        <dbReference type="SAM" id="SignalP"/>
    </source>
</evidence>
<organism evidence="2 3">
    <name type="scientific">Flemingia macrophylla</name>
    <dbReference type="NCBI Taxonomy" id="520843"/>
    <lineage>
        <taxon>Eukaryota</taxon>
        <taxon>Viridiplantae</taxon>
        <taxon>Streptophyta</taxon>
        <taxon>Embryophyta</taxon>
        <taxon>Tracheophyta</taxon>
        <taxon>Spermatophyta</taxon>
        <taxon>Magnoliopsida</taxon>
        <taxon>eudicotyledons</taxon>
        <taxon>Gunneridae</taxon>
        <taxon>Pentapetalae</taxon>
        <taxon>rosids</taxon>
        <taxon>fabids</taxon>
        <taxon>Fabales</taxon>
        <taxon>Fabaceae</taxon>
        <taxon>Papilionoideae</taxon>
        <taxon>50 kb inversion clade</taxon>
        <taxon>NPAAA clade</taxon>
        <taxon>indigoferoid/millettioid clade</taxon>
        <taxon>Phaseoleae</taxon>
        <taxon>Flemingia</taxon>
    </lineage>
</organism>
<keyword evidence="1" id="KW-0732">Signal</keyword>
<proteinExistence type="predicted"/>
<dbReference type="AlphaFoldDB" id="A0ABD1LYH1"/>